<dbReference type="GO" id="GO:0005737">
    <property type="term" value="C:cytoplasm"/>
    <property type="evidence" value="ECO:0007669"/>
    <property type="project" value="TreeGrafter"/>
</dbReference>
<dbReference type="Pfam" id="PF02771">
    <property type="entry name" value="Acyl-CoA_dh_N"/>
    <property type="match status" value="1"/>
</dbReference>
<dbReference type="Pfam" id="PF00441">
    <property type="entry name" value="Acyl-CoA_dh_1"/>
    <property type="match status" value="1"/>
</dbReference>
<evidence type="ECO:0000256" key="6">
    <source>
        <dbReference type="ARBA" id="ARBA00022630"/>
    </source>
</evidence>
<evidence type="ECO:0000256" key="9">
    <source>
        <dbReference type="ARBA" id="ARBA00037085"/>
    </source>
</evidence>
<comment type="pathway">
    <text evidence="2">Siderophore biosynthesis; mycobactin biosynthesis.</text>
</comment>
<dbReference type="PANTHER" id="PTHR48083">
    <property type="entry name" value="MEDIUM-CHAIN SPECIFIC ACYL-COA DEHYDROGENASE, MITOCHONDRIAL-RELATED"/>
    <property type="match status" value="1"/>
</dbReference>
<dbReference type="GO" id="GO:0003995">
    <property type="term" value="F:acyl-CoA dehydrogenase activity"/>
    <property type="evidence" value="ECO:0007669"/>
    <property type="project" value="InterPro"/>
</dbReference>
<keyword evidence="7" id="KW-0274">FAD</keyword>
<evidence type="ECO:0000256" key="3">
    <source>
        <dbReference type="ARBA" id="ARBA00005109"/>
    </source>
</evidence>
<dbReference type="InterPro" id="IPR006089">
    <property type="entry name" value="Acyl-CoA_DH_CS"/>
</dbReference>
<dbReference type="FunFam" id="1.10.540.10:FF:000026">
    <property type="entry name" value="Acyl-CoA dehydrogenase medium chain"/>
    <property type="match status" value="1"/>
</dbReference>
<dbReference type="InterPro" id="IPR009100">
    <property type="entry name" value="AcylCoA_DH/oxidase_NM_dom_sf"/>
</dbReference>
<dbReference type="AlphaFoldDB" id="A0A2M9H5F8"/>
<gene>
    <name evidence="15" type="primary">mmgC_1</name>
    <name evidence="15" type="ORF">LMG3328_00734</name>
</gene>
<dbReference type="InterPro" id="IPR036250">
    <property type="entry name" value="AcylCo_DH-like_C"/>
</dbReference>
<proteinExistence type="inferred from homology"/>
<dbReference type="InterPro" id="IPR037069">
    <property type="entry name" value="AcylCoA_DH/ox_N_sf"/>
</dbReference>
<dbReference type="GO" id="GO:0033539">
    <property type="term" value="P:fatty acid beta-oxidation using acyl-CoA dehydrogenase"/>
    <property type="evidence" value="ECO:0007669"/>
    <property type="project" value="TreeGrafter"/>
</dbReference>
<dbReference type="PANTHER" id="PTHR48083:SF20">
    <property type="entry name" value="LONG-CHAIN SPECIFIC ACYL-COA DEHYDROGENASE, MITOCHONDRIAL"/>
    <property type="match status" value="1"/>
</dbReference>
<comment type="pathway">
    <text evidence="3">Amino-acid degradation; L-valine degradation.</text>
</comment>
<feature type="domain" description="Acyl-CoA dehydrogenase/oxidase C-terminal" evidence="12">
    <location>
        <begin position="232"/>
        <end position="374"/>
    </location>
</feature>
<evidence type="ECO:0000256" key="11">
    <source>
        <dbReference type="ARBA" id="ARBA00042660"/>
    </source>
</evidence>
<protein>
    <recommendedName>
        <fullName evidence="10">Acyl-[acyl-carrier-protein] dehydrogenase MbtN</fullName>
    </recommendedName>
    <alternativeName>
        <fullName evidence="11">Mycobactin synthase protein N</fullName>
    </alternativeName>
</protein>
<keyword evidence="6" id="KW-0285">Flavoprotein</keyword>
<dbReference type="GO" id="GO:0009083">
    <property type="term" value="P:branched-chain amino acid catabolic process"/>
    <property type="evidence" value="ECO:0007669"/>
    <property type="project" value="UniProtKB-KW"/>
</dbReference>
<sequence>MRRVFRDDHELFRDQVRRFVAEEIAPHYAEWEKAGIVPRALWRRAGEEGLLNCALPEPYGLGGDFGHAVVVIEELARANFLGIGFSIHSDMVAPYLNAFGTTAQKERWLPAMTRGDIIGAIALTEPDAGSDLKAVRTRARREGDHYILNGQKTFITNGVNAGLAIVLASTDPDLGARGLSLFCVEENLPGYTKGAALNKIGQHCQDTCELYFDDVRLPADCLLGQENGAFECLTQELARERLAIALRAGASLEGMLDEAAEYTRNRKVFGRRVFDYQNSRFKLASARAQSTMLRVFLDDCLARHMAGELDATSAAIAKLNATEMQGAVLDDLLQLYGGYGYMAEYGIGRAWVDARALRIFGGTSEIMREIIGRSFL</sequence>
<dbReference type="PROSITE" id="PS00072">
    <property type="entry name" value="ACYL_COA_DH_1"/>
    <property type="match status" value="1"/>
</dbReference>
<dbReference type="Gene3D" id="1.20.140.10">
    <property type="entry name" value="Butyryl-CoA Dehydrogenase, subunit A, domain 3"/>
    <property type="match status" value="1"/>
</dbReference>
<dbReference type="InterPro" id="IPR006091">
    <property type="entry name" value="Acyl-CoA_Oxase/DH_mid-dom"/>
</dbReference>
<dbReference type="Pfam" id="PF02770">
    <property type="entry name" value="Acyl-CoA_dh_M"/>
    <property type="match status" value="1"/>
</dbReference>
<reference evidence="15 16" key="1">
    <citation type="submission" date="2020-04" db="EMBL/GenBank/DDBJ databases">
        <authorList>
            <person name="De Canck E."/>
        </authorList>
    </citation>
    <scope>NUCLEOTIDE SEQUENCE [LARGE SCALE GENOMIC DNA]</scope>
    <source>
        <strain evidence="15 16">LMG 3328</strain>
    </source>
</reference>
<comment type="cofactor">
    <cofactor evidence="1">
        <name>FAD</name>
        <dbReference type="ChEBI" id="CHEBI:57692"/>
    </cofactor>
</comment>
<dbReference type="SUPFAM" id="SSF47203">
    <property type="entry name" value="Acyl-CoA dehydrogenase C-terminal domain-like"/>
    <property type="match status" value="1"/>
</dbReference>
<dbReference type="InterPro" id="IPR009075">
    <property type="entry name" value="AcylCo_DH/oxidase_C"/>
</dbReference>
<dbReference type="PROSITE" id="PS00073">
    <property type="entry name" value="ACYL_COA_DH_2"/>
    <property type="match status" value="1"/>
</dbReference>
<evidence type="ECO:0000256" key="8">
    <source>
        <dbReference type="ARBA" id="ARBA00023002"/>
    </source>
</evidence>
<evidence type="ECO:0000313" key="15">
    <source>
        <dbReference type="EMBL" id="CAB3830256.1"/>
    </source>
</evidence>
<keyword evidence="5" id="KW-0101">Branched-chain amino acid catabolism</keyword>
<evidence type="ECO:0000313" key="16">
    <source>
        <dbReference type="Proteomes" id="UP000494122"/>
    </source>
</evidence>
<dbReference type="Gene3D" id="1.10.540.10">
    <property type="entry name" value="Acyl-CoA dehydrogenase/oxidase, N-terminal domain"/>
    <property type="match status" value="1"/>
</dbReference>
<dbReference type="InterPro" id="IPR013786">
    <property type="entry name" value="AcylCoA_DH/ox_N"/>
</dbReference>
<comment type="function">
    <text evidence="9">Catalyzes the dehydrogenation at the alpha-beta position of ACP-bound acyl chains. This results in the introduction of a double bond in the lipidic chain, which is further transferred to the epsilon-amino group of lysine residue in the mycobactin core by MbtK.</text>
</comment>
<dbReference type="InterPro" id="IPR046373">
    <property type="entry name" value="Acyl-CoA_Oxase/DH_mid-dom_sf"/>
</dbReference>
<name>A0A2M9H5F8_9BURK</name>
<evidence type="ECO:0000256" key="10">
    <source>
        <dbReference type="ARBA" id="ARBA00040394"/>
    </source>
</evidence>
<evidence type="ECO:0000259" key="12">
    <source>
        <dbReference type="Pfam" id="PF00441"/>
    </source>
</evidence>
<dbReference type="InterPro" id="IPR050741">
    <property type="entry name" value="Acyl-CoA_dehydrogenase"/>
</dbReference>
<dbReference type="GO" id="GO:0050660">
    <property type="term" value="F:flavin adenine dinucleotide binding"/>
    <property type="evidence" value="ECO:0007669"/>
    <property type="project" value="InterPro"/>
</dbReference>
<evidence type="ECO:0000256" key="5">
    <source>
        <dbReference type="ARBA" id="ARBA00022456"/>
    </source>
</evidence>
<dbReference type="RefSeq" id="WP_100507262.1">
    <property type="nucleotide sequence ID" value="NZ_CADILE010000001.1"/>
</dbReference>
<evidence type="ECO:0000256" key="7">
    <source>
        <dbReference type="ARBA" id="ARBA00022827"/>
    </source>
</evidence>
<dbReference type="FunFam" id="1.20.140.10:FF:000001">
    <property type="entry name" value="Acyl-CoA dehydrogenase"/>
    <property type="match status" value="1"/>
</dbReference>
<feature type="domain" description="Acyl-CoA oxidase/dehydrogenase middle" evidence="13">
    <location>
        <begin position="120"/>
        <end position="215"/>
    </location>
</feature>
<evidence type="ECO:0000259" key="13">
    <source>
        <dbReference type="Pfam" id="PF02770"/>
    </source>
</evidence>
<dbReference type="FunFam" id="2.40.110.10:FF:000001">
    <property type="entry name" value="Acyl-CoA dehydrogenase, mitochondrial"/>
    <property type="match status" value="1"/>
</dbReference>
<comment type="similarity">
    <text evidence="4">Belongs to the acyl-CoA dehydrogenase family.</text>
</comment>
<accession>A0A2M9H5F8</accession>
<evidence type="ECO:0000256" key="2">
    <source>
        <dbReference type="ARBA" id="ARBA00005102"/>
    </source>
</evidence>
<organism evidence="15 16">
    <name type="scientific">Achromobacter ruhlandii</name>
    <dbReference type="NCBI Taxonomy" id="72557"/>
    <lineage>
        <taxon>Bacteria</taxon>
        <taxon>Pseudomonadati</taxon>
        <taxon>Pseudomonadota</taxon>
        <taxon>Betaproteobacteria</taxon>
        <taxon>Burkholderiales</taxon>
        <taxon>Alcaligenaceae</taxon>
        <taxon>Achromobacter</taxon>
    </lineage>
</organism>
<evidence type="ECO:0000256" key="4">
    <source>
        <dbReference type="ARBA" id="ARBA00009347"/>
    </source>
</evidence>
<evidence type="ECO:0000259" key="14">
    <source>
        <dbReference type="Pfam" id="PF02771"/>
    </source>
</evidence>
<dbReference type="Gene3D" id="2.40.110.10">
    <property type="entry name" value="Butyryl-CoA Dehydrogenase, subunit A, domain 2"/>
    <property type="match status" value="1"/>
</dbReference>
<evidence type="ECO:0000256" key="1">
    <source>
        <dbReference type="ARBA" id="ARBA00001974"/>
    </source>
</evidence>
<dbReference type="EMBL" id="CADILE010000001">
    <property type="protein sequence ID" value="CAB3830256.1"/>
    <property type="molecule type" value="Genomic_DNA"/>
</dbReference>
<feature type="domain" description="Acyl-CoA dehydrogenase/oxidase N-terminal" evidence="14">
    <location>
        <begin position="7"/>
        <end position="116"/>
    </location>
</feature>
<dbReference type="Proteomes" id="UP000494122">
    <property type="component" value="Unassembled WGS sequence"/>
</dbReference>
<keyword evidence="8 15" id="KW-0560">Oxidoreductase</keyword>
<dbReference type="SUPFAM" id="SSF56645">
    <property type="entry name" value="Acyl-CoA dehydrogenase NM domain-like"/>
    <property type="match status" value="1"/>
</dbReference>